<evidence type="ECO:0008006" key="2">
    <source>
        <dbReference type="Google" id="ProtNLM"/>
    </source>
</evidence>
<dbReference type="EnsemblMetazoa" id="Aqu2.1.36328_001">
    <property type="protein sequence ID" value="Aqu2.1.36328_001"/>
    <property type="gene ID" value="Aqu2.1.36328"/>
</dbReference>
<dbReference type="PANTHER" id="PTHR37984">
    <property type="entry name" value="PROTEIN CBG26694"/>
    <property type="match status" value="1"/>
</dbReference>
<dbReference type="PANTHER" id="PTHR37984:SF5">
    <property type="entry name" value="PROTEIN NYNRIN-LIKE"/>
    <property type="match status" value="1"/>
</dbReference>
<name>A0A1X7V8L3_AMPQE</name>
<dbReference type="InterPro" id="IPR036397">
    <property type="entry name" value="RNaseH_sf"/>
</dbReference>
<dbReference type="InterPro" id="IPR012337">
    <property type="entry name" value="RNaseH-like_sf"/>
</dbReference>
<dbReference type="STRING" id="400682.A0A1X7V8L3"/>
<dbReference type="SUPFAM" id="SSF53098">
    <property type="entry name" value="Ribonuclease H-like"/>
    <property type="match status" value="1"/>
</dbReference>
<dbReference type="AlphaFoldDB" id="A0A1X7V8L3"/>
<dbReference type="InParanoid" id="A0A1X7V8L3"/>
<dbReference type="Gene3D" id="3.30.420.10">
    <property type="entry name" value="Ribonuclease H-like superfamily/Ribonuclease H"/>
    <property type="match status" value="1"/>
</dbReference>
<reference evidence="1" key="1">
    <citation type="submission" date="2017-05" db="UniProtKB">
        <authorList>
            <consortium name="EnsemblMetazoa"/>
        </authorList>
    </citation>
    <scope>IDENTIFICATION</scope>
</reference>
<dbReference type="InterPro" id="IPR050951">
    <property type="entry name" value="Retrovirus_Pol_polyprotein"/>
</dbReference>
<accession>A0A1X7V8L3</accession>
<protein>
    <recommendedName>
        <fullName evidence="2">Integrase catalytic domain-containing protein</fullName>
    </recommendedName>
</protein>
<proteinExistence type="predicted"/>
<dbReference type="GO" id="GO:0003676">
    <property type="term" value="F:nucleic acid binding"/>
    <property type="evidence" value="ECO:0007669"/>
    <property type="project" value="InterPro"/>
</dbReference>
<evidence type="ECO:0000313" key="1">
    <source>
        <dbReference type="EnsemblMetazoa" id="Aqu2.1.36328_001"/>
    </source>
</evidence>
<sequence>HSQTCPYHPESNGQVEQLNHTFEGFVAKVVNDFHTDWDIHLQVALFAERTAVHETTDYTPVLLDRTPTFPFYIFVLNKHNYPRHVKSIR</sequence>
<organism evidence="1">
    <name type="scientific">Amphimedon queenslandica</name>
    <name type="common">Sponge</name>
    <dbReference type="NCBI Taxonomy" id="400682"/>
    <lineage>
        <taxon>Eukaryota</taxon>
        <taxon>Metazoa</taxon>
        <taxon>Porifera</taxon>
        <taxon>Demospongiae</taxon>
        <taxon>Heteroscleromorpha</taxon>
        <taxon>Haplosclerida</taxon>
        <taxon>Niphatidae</taxon>
        <taxon>Amphimedon</taxon>
    </lineage>
</organism>